<feature type="transmembrane region" description="Helical" evidence="7">
    <location>
        <begin position="408"/>
        <end position="429"/>
    </location>
</feature>
<dbReference type="Pfam" id="PF07690">
    <property type="entry name" value="MFS_1"/>
    <property type="match status" value="1"/>
</dbReference>
<comment type="subcellular location">
    <subcellularLocation>
        <location evidence="1">Membrane</location>
        <topology evidence="1">Multi-pass membrane protein</topology>
    </subcellularLocation>
</comment>
<evidence type="ECO:0000256" key="3">
    <source>
        <dbReference type="ARBA" id="ARBA00022448"/>
    </source>
</evidence>
<comment type="caution">
    <text evidence="9">The sequence shown here is derived from an EMBL/GenBank/DDBJ whole genome shotgun (WGS) entry which is preliminary data.</text>
</comment>
<dbReference type="FunFam" id="1.20.1250.20:FF:000018">
    <property type="entry name" value="MFS transporter permease"/>
    <property type="match status" value="1"/>
</dbReference>
<evidence type="ECO:0000256" key="5">
    <source>
        <dbReference type="ARBA" id="ARBA00022989"/>
    </source>
</evidence>
<dbReference type="GO" id="GO:0016020">
    <property type="term" value="C:membrane"/>
    <property type="evidence" value="ECO:0007669"/>
    <property type="project" value="UniProtKB-SubCell"/>
</dbReference>
<dbReference type="Gene3D" id="1.20.1250.20">
    <property type="entry name" value="MFS general substrate transporter like domains"/>
    <property type="match status" value="2"/>
</dbReference>
<organism evidence="9 10">
    <name type="scientific">Aspergillus sclerotialis</name>
    <dbReference type="NCBI Taxonomy" id="2070753"/>
    <lineage>
        <taxon>Eukaryota</taxon>
        <taxon>Fungi</taxon>
        <taxon>Dikarya</taxon>
        <taxon>Ascomycota</taxon>
        <taxon>Pezizomycotina</taxon>
        <taxon>Eurotiomycetes</taxon>
        <taxon>Eurotiomycetidae</taxon>
        <taxon>Eurotiales</taxon>
        <taxon>Aspergillaceae</taxon>
        <taxon>Aspergillus</taxon>
        <taxon>Aspergillus subgen. Polypaecilum</taxon>
    </lineage>
</organism>
<feature type="transmembrane region" description="Helical" evidence="7">
    <location>
        <begin position="441"/>
        <end position="464"/>
    </location>
</feature>
<dbReference type="InterPro" id="IPR036259">
    <property type="entry name" value="MFS_trans_sf"/>
</dbReference>
<dbReference type="InterPro" id="IPR020846">
    <property type="entry name" value="MFS_dom"/>
</dbReference>
<feature type="transmembrane region" description="Helical" evidence="7">
    <location>
        <begin position="116"/>
        <end position="134"/>
    </location>
</feature>
<dbReference type="PANTHER" id="PTHR43791:SF3">
    <property type="entry name" value="MAJOR FACILITATOR SUPERFAMILY (MFS) PROFILE DOMAIN-CONTAINING PROTEIN"/>
    <property type="match status" value="1"/>
</dbReference>
<reference evidence="10" key="1">
    <citation type="submission" date="2017-02" db="EMBL/GenBank/DDBJ databases">
        <authorList>
            <person name="Tafer H."/>
            <person name="Lopandic K."/>
        </authorList>
    </citation>
    <scope>NUCLEOTIDE SEQUENCE [LARGE SCALE GENOMIC DNA]</scope>
    <source>
        <strain evidence="10">CBS 366.77</strain>
    </source>
</reference>
<proteinExistence type="inferred from homology"/>
<evidence type="ECO:0000256" key="7">
    <source>
        <dbReference type="SAM" id="Phobius"/>
    </source>
</evidence>
<evidence type="ECO:0000313" key="10">
    <source>
        <dbReference type="Proteomes" id="UP000266188"/>
    </source>
</evidence>
<comment type="similarity">
    <text evidence="2">Belongs to the major facilitator superfamily.</text>
</comment>
<dbReference type="InterPro" id="IPR011701">
    <property type="entry name" value="MFS"/>
</dbReference>
<evidence type="ECO:0000259" key="8">
    <source>
        <dbReference type="PROSITE" id="PS50850"/>
    </source>
</evidence>
<dbReference type="Proteomes" id="UP000266188">
    <property type="component" value="Unassembled WGS sequence"/>
</dbReference>
<dbReference type="AlphaFoldDB" id="A0A3A2ZJF0"/>
<feature type="transmembrane region" description="Helical" evidence="7">
    <location>
        <begin position="146"/>
        <end position="166"/>
    </location>
</feature>
<keyword evidence="6 7" id="KW-0472">Membrane</keyword>
<feature type="transmembrane region" description="Helical" evidence="7">
    <location>
        <begin position="178"/>
        <end position="197"/>
    </location>
</feature>
<feature type="transmembrane region" description="Helical" evidence="7">
    <location>
        <begin position="209"/>
        <end position="232"/>
    </location>
</feature>
<feature type="transmembrane region" description="Helical" evidence="7">
    <location>
        <begin position="87"/>
        <end position="109"/>
    </location>
</feature>
<evidence type="ECO:0000256" key="1">
    <source>
        <dbReference type="ARBA" id="ARBA00004141"/>
    </source>
</evidence>
<dbReference type="SUPFAM" id="SSF103473">
    <property type="entry name" value="MFS general substrate transporter"/>
    <property type="match status" value="1"/>
</dbReference>
<feature type="transmembrane region" description="Helical" evidence="7">
    <location>
        <begin position="49"/>
        <end position="67"/>
    </location>
</feature>
<name>A0A3A2ZJF0_9EURO</name>
<accession>A0A3A2ZJF0</accession>
<protein>
    <submittedName>
        <fullName evidence="9">Phthalate transporter</fullName>
    </submittedName>
</protein>
<feature type="transmembrane region" description="Helical" evidence="7">
    <location>
        <begin position="284"/>
        <end position="305"/>
    </location>
</feature>
<evidence type="ECO:0000256" key="6">
    <source>
        <dbReference type="ARBA" id="ARBA00023136"/>
    </source>
</evidence>
<keyword evidence="10" id="KW-1185">Reference proteome</keyword>
<feature type="transmembrane region" description="Helical" evidence="7">
    <location>
        <begin position="351"/>
        <end position="371"/>
    </location>
</feature>
<feature type="domain" description="Major facilitator superfamily (MFS) profile" evidence="8">
    <location>
        <begin position="49"/>
        <end position="470"/>
    </location>
</feature>
<dbReference type="PROSITE" id="PS50850">
    <property type="entry name" value="MFS"/>
    <property type="match status" value="1"/>
</dbReference>
<feature type="transmembrane region" description="Helical" evidence="7">
    <location>
        <begin position="325"/>
        <end position="342"/>
    </location>
</feature>
<sequence length="486" mass="54122">MSYTDDLRKSQEKFPASDEVSNIERQWSNGQDVSDREIRRIVHKVDRRLIPICGLLVAVSLLDRSNVSNANIAGMSKDLELTVGTRYSLVVLIFFAPYVVAEIPCAAIVRRIGPRWTLPSITVVWGIIVLAFGFVHDWVVLVPLRILLGILEAGLFPGLVYLMSLWYTRYELHKRYSFFYFIGLVGSALGGVLAFVFMQMDGLGGLDAWRWIFIMEGLITIVVGAAALIFLIDYPQNAEKAWFFLTANEANIILRRIEEDRSDTEADKKFKWSKFLRPAIDLTVWGYGFLYSFSTITAYSVAYFLPQILTHELGFSVGVSQLLTTPPYALAGLLMVAEGWLADKWQTRSPFLIYNALQTITGLCVLGFTSIPGVQYFGVFLVTSGCNANVPAVMSWQANNIVGHWTRTFCSAVLVAMGGLGGIIGALVFREQDAPKYLPGIYASIASNVLLIIVTIALTTYFFFINKKVRAGGKVIRGIPGFTYTI</sequence>
<dbReference type="GO" id="GO:0022857">
    <property type="term" value="F:transmembrane transporter activity"/>
    <property type="evidence" value="ECO:0007669"/>
    <property type="project" value="InterPro"/>
</dbReference>
<dbReference type="FunFam" id="1.20.1250.20:FF:000013">
    <property type="entry name" value="MFS general substrate transporter"/>
    <property type="match status" value="1"/>
</dbReference>
<keyword evidence="4 7" id="KW-0812">Transmembrane</keyword>
<evidence type="ECO:0000313" key="9">
    <source>
        <dbReference type="EMBL" id="RJE23262.1"/>
    </source>
</evidence>
<feature type="transmembrane region" description="Helical" evidence="7">
    <location>
        <begin position="377"/>
        <end position="396"/>
    </location>
</feature>
<evidence type="ECO:0000256" key="4">
    <source>
        <dbReference type="ARBA" id="ARBA00022692"/>
    </source>
</evidence>
<dbReference type="PANTHER" id="PTHR43791">
    <property type="entry name" value="PERMEASE-RELATED"/>
    <property type="match status" value="1"/>
</dbReference>
<keyword evidence="3" id="KW-0813">Transport</keyword>
<gene>
    <name evidence="9" type="ORF">PHISCL_04419</name>
</gene>
<dbReference type="EMBL" id="MVGC01000129">
    <property type="protein sequence ID" value="RJE23262.1"/>
    <property type="molecule type" value="Genomic_DNA"/>
</dbReference>
<keyword evidence="5 7" id="KW-1133">Transmembrane helix</keyword>
<dbReference type="OrthoDB" id="3639251at2759"/>
<evidence type="ECO:0000256" key="2">
    <source>
        <dbReference type="ARBA" id="ARBA00008335"/>
    </source>
</evidence>